<dbReference type="GO" id="GO:0089714">
    <property type="term" value="F:UDP-N-acetyl-D-mannosamine dehydrogenase activity"/>
    <property type="evidence" value="ECO:0007669"/>
    <property type="project" value="UniProtKB-EC"/>
</dbReference>
<evidence type="ECO:0000256" key="1">
    <source>
        <dbReference type="ARBA" id="ARBA00012935"/>
    </source>
</evidence>
<accession>A0ABD6CDF8</accession>
<dbReference type="InterPro" id="IPR001732">
    <property type="entry name" value="UDP-Glc/GDP-Man_DH_N"/>
</dbReference>
<dbReference type="InterPro" id="IPR036291">
    <property type="entry name" value="NAD(P)-bd_dom_sf"/>
</dbReference>
<proteinExistence type="inferred from homology"/>
<sequence length="462" mass="49161">MHTRTSDRYSLYESSLESTDQRSALRNGDVPVAVYGLGKMGLPLAAVFAEVTGNTTGADIDPSVVESVNSGTCPVDGEPGLPEAIETTVEDGSLSAVSDPTAAATDAAIHVIIVPTLVEDGTPDLATLRAVAESIGRGLSPGDLVCVESTVPPRTCRDVVVPVLERESELELGEFGVAFCPERTSSGRALKDIRGAYPKVVGGVDDESTRAASVLYDEVSNNEIHAVADATTAECVKVFEGVYRDVNIALANELATMADELGTDVIEAIETANTQPYCDIHRPGPGVGGHCIPYYPYFLIEPFETETPLLRTARDVNDSMPAFTVRKLREALAENGRTVDDASVVVLGVAYRPGVEETRESPGLAIAELLDERGIDVAAVDPIVELEQYPVAEIALDELPEHDFDAVVLATDHDEFESLPWSAFEDVVVVDGRDALSDRVDGHPVYTIGVGDPVSDDSNYSS</sequence>
<evidence type="ECO:0000259" key="8">
    <source>
        <dbReference type="SMART" id="SM00984"/>
    </source>
</evidence>
<dbReference type="SMART" id="SM00984">
    <property type="entry name" value="UDPG_MGDP_dh_C"/>
    <property type="match status" value="1"/>
</dbReference>
<evidence type="ECO:0000256" key="5">
    <source>
        <dbReference type="ARBA" id="ARBA00030172"/>
    </source>
</evidence>
<dbReference type="InterPro" id="IPR036220">
    <property type="entry name" value="UDP-Glc/GDP-Man_DH_C_sf"/>
</dbReference>
<protein>
    <recommendedName>
        <fullName evidence="2">UDP-N-acetyl-D-mannosamine dehydrogenase</fullName>
        <ecNumber evidence="1">1.1.1.336</ecNumber>
    </recommendedName>
    <alternativeName>
        <fullName evidence="5">UDP-ManNAc 6-dehydrogenase</fullName>
    </alternativeName>
</protein>
<dbReference type="PANTHER" id="PTHR43491">
    <property type="entry name" value="UDP-N-ACETYL-D-MANNOSAMINE DEHYDROGENASE"/>
    <property type="match status" value="1"/>
</dbReference>
<evidence type="ECO:0000256" key="7">
    <source>
        <dbReference type="PIRNR" id="PIRNR000124"/>
    </source>
</evidence>
<dbReference type="Pfam" id="PF00984">
    <property type="entry name" value="UDPG_MGDP_dh"/>
    <property type="match status" value="1"/>
</dbReference>
<evidence type="ECO:0000256" key="2">
    <source>
        <dbReference type="ARBA" id="ARBA00016796"/>
    </source>
</evidence>
<comment type="similarity">
    <text evidence="7">Belongs to the UDP-glucose/GDP-mannose dehydrogenase family.</text>
</comment>
<gene>
    <name evidence="9" type="ORF">ACFR9U_15495</name>
</gene>
<keyword evidence="10" id="KW-1185">Reference proteome</keyword>
<dbReference type="InterPro" id="IPR014027">
    <property type="entry name" value="UDP-Glc/GDP-Man_DH_C"/>
</dbReference>
<dbReference type="InterPro" id="IPR017476">
    <property type="entry name" value="UDP-Glc/GDP-Man"/>
</dbReference>
<comment type="caution">
    <text evidence="9">The sequence shown here is derived from an EMBL/GenBank/DDBJ whole genome shotgun (WGS) entry which is preliminary data.</text>
</comment>
<feature type="domain" description="UDP-glucose/GDP-mannose dehydrogenase C-terminal" evidence="8">
    <location>
        <begin position="345"/>
        <end position="438"/>
    </location>
</feature>
<evidence type="ECO:0000313" key="10">
    <source>
        <dbReference type="Proteomes" id="UP001597119"/>
    </source>
</evidence>
<dbReference type="InterPro" id="IPR008927">
    <property type="entry name" value="6-PGluconate_DH-like_C_sf"/>
</dbReference>
<dbReference type="PANTHER" id="PTHR43491:SF5">
    <property type="entry name" value="UDP-N-ACETYL-D-MANNOSAMINE DEHYDROGENASE"/>
    <property type="match status" value="1"/>
</dbReference>
<dbReference type="SUPFAM" id="SSF52413">
    <property type="entry name" value="UDP-glucose/GDP-mannose dehydrogenase C-terminal domain"/>
    <property type="match status" value="1"/>
</dbReference>
<dbReference type="Proteomes" id="UP001597119">
    <property type="component" value="Unassembled WGS sequence"/>
</dbReference>
<dbReference type="SUPFAM" id="SSF51735">
    <property type="entry name" value="NAD(P)-binding Rossmann-fold domains"/>
    <property type="match status" value="1"/>
</dbReference>
<reference evidence="9 10" key="1">
    <citation type="journal article" date="2019" name="Int. J. Syst. Evol. Microbiol.">
        <title>The Global Catalogue of Microorganisms (GCM) 10K type strain sequencing project: providing services to taxonomists for standard genome sequencing and annotation.</title>
        <authorList>
            <consortium name="The Broad Institute Genomics Platform"/>
            <consortium name="The Broad Institute Genome Sequencing Center for Infectious Disease"/>
            <person name="Wu L."/>
            <person name="Ma J."/>
        </authorList>
    </citation>
    <scope>NUCLEOTIDE SEQUENCE [LARGE SCALE GENOMIC DNA]</scope>
    <source>
        <strain evidence="9 10">CGMCC 1.12125</strain>
    </source>
</reference>
<dbReference type="EC" id="1.1.1.336" evidence="1"/>
<evidence type="ECO:0000256" key="6">
    <source>
        <dbReference type="ARBA" id="ARBA00049130"/>
    </source>
</evidence>
<dbReference type="NCBIfam" id="TIGR03026">
    <property type="entry name" value="NDP-sugDHase"/>
    <property type="match status" value="1"/>
</dbReference>
<dbReference type="Gene3D" id="3.40.50.720">
    <property type="entry name" value="NAD(P)-binding Rossmann-like Domain"/>
    <property type="match status" value="2"/>
</dbReference>
<dbReference type="PIRSF" id="PIRSF000124">
    <property type="entry name" value="UDPglc_GDPman_dh"/>
    <property type="match status" value="1"/>
</dbReference>
<name>A0ABD6CDF8_9EURY</name>
<dbReference type="EMBL" id="JBHUDJ010000011">
    <property type="protein sequence ID" value="MFD1588386.1"/>
    <property type="molecule type" value="Genomic_DNA"/>
</dbReference>
<dbReference type="InterPro" id="IPR028359">
    <property type="entry name" value="UDP_ManNAc/GlcNAc_DH"/>
</dbReference>
<dbReference type="PIRSF" id="PIRSF500136">
    <property type="entry name" value="UDP_ManNAc_DH"/>
    <property type="match status" value="1"/>
</dbReference>
<evidence type="ECO:0000313" key="9">
    <source>
        <dbReference type="EMBL" id="MFD1588386.1"/>
    </source>
</evidence>
<dbReference type="InterPro" id="IPR014026">
    <property type="entry name" value="UDP-Glc/GDP-Man_DH_dimer"/>
</dbReference>
<evidence type="ECO:0000256" key="3">
    <source>
        <dbReference type="ARBA" id="ARBA00023002"/>
    </source>
</evidence>
<dbReference type="AlphaFoldDB" id="A0ABD6CDF8"/>
<evidence type="ECO:0000256" key="4">
    <source>
        <dbReference type="ARBA" id="ARBA00023027"/>
    </source>
</evidence>
<organism evidence="9 10">
    <name type="scientific">Halorientalis brevis</name>
    <dbReference type="NCBI Taxonomy" id="1126241"/>
    <lineage>
        <taxon>Archaea</taxon>
        <taxon>Methanobacteriati</taxon>
        <taxon>Methanobacteriota</taxon>
        <taxon>Stenosarchaea group</taxon>
        <taxon>Halobacteria</taxon>
        <taxon>Halobacteriales</taxon>
        <taxon>Haloarculaceae</taxon>
        <taxon>Halorientalis</taxon>
    </lineage>
</organism>
<dbReference type="Pfam" id="PF03720">
    <property type="entry name" value="UDPG_MGDP_dh_C"/>
    <property type="match status" value="1"/>
</dbReference>
<keyword evidence="3" id="KW-0560">Oxidoreductase</keyword>
<dbReference type="SUPFAM" id="SSF48179">
    <property type="entry name" value="6-phosphogluconate dehydrogenase C-terminal domain-like"/>
    <property type="match status" value="1"/>
</dbReference>
<comment type="catalytic activity">
    <reaction evidence="6">
        <text>UDP-N-acetyl-alpha-D-mannosamine + 2 NAD(+) + H2O = UDP-N-acetyl-alpha-D-mannosaminouronate + 2 NADH + 3 H(+)</text>
        <dbReference type="Rhea" id="RHEA:25780"/>
        <dbReference type="ChEBI" id="CHEBI:15377"/>
        <dbReference type="ChEBI" id="CHEBI:15378"/>
        <dbReference type="ChEBI" id="CHEBI:57540"/>
        <dbReference type="ChEBI" id="CHEBI:57945"/>
        <dbReference type="ChEBI" id="CHEBI:68623"/>
        <dbReference type="ChEBI" id="CHEBI:70731"/>
        <dbReference type="EC" id="1.1.1.336"/>
    </reaction>
</comment>
<dbReference type="Pfam" id="PF03721">
    <property type="entry name" value="UDPG_MGDP_dh_N"/>
    <property type="match status" value="1"/>
</dbReference>
<keyword evidence="4" id="KW-0520">NAD</keyword>
<dbReference type="RefSeq" id="WP_247381409.1">
    <property type="nucleotide sequence ID" value="NZ_JALLGV010000010.1"/>
</dbReference>